<name>A0ABW3MFU3_9PSEU</name>
<keyword evidence="5 8" id="KW-0067">ATP-binding</keyword>
<dbReference type="GO" id="GO:0005524">
    <property type="term" value="F:ATP binding"/>
    <property type="evidence" value="ECO:0007669"/>
    <property type="project" value="UniProtKB-KW"/>
</dbReference>
<evidence type="ECO:0000256" key="1">
    <source>
        <dbReference type="ARBA" id="ARBA00004202"/>
    </source>
</evidence>
<evidence type="ECO:0000313" key="9">
    <source>
        <dbReference type="Proteomes" id="UP001597045"/>
    </source>
</evidence>
<keyword evidence="4" id="KW-0547">Nucleotide-binding</keyword>
<comment type="subcellular location">
    <subcellularLocation>
        <location evidence="1">Cell membrane</location>
        <topology evidence="1">Peripheral membrane protein</topology>
    </subcellularLocation>
</comment>
<gene>
    <name evidence="8" type="ORF">ACFQ1S_30485</name>
</gene>
<dbReference type="Proteomes" id="UP001597045">
    <property type="component" value="Unassembled WGS sequence"/>
</dbReference>
<feature type="non-terminal residue" evidence="8">
    <location>
        <position position="46"/>
    </location>
</feature>
<feature type="domain" description="ABC transporter" evidence="7">
    <location>
        <begin position="10"/>
        <end position="44"/>
    </location>
</feature>
<dbReference type="PANTHER" id="PTHR42711:SF5">
    <property type="entry name" value="ABC TRANSPORTER ATP-BINDING PROTEIN NATA"/>
    <property type="match status" value="1"/>
</dbReference>
<dbReference type="InterPro" id="IPR050763">
    <property type="entry name" value="ABC_transporter_ATP-binding"/>
</dbReference>
<keyword evidence="9" id="KW-1185">Reference proteome</keyword>
<sequence length="46" mass="5106">MDYGANRAVDDLSFQVRRGEIYALLGPNGAGKTTTVEILEGHRRRT</sequence>
<proteinExistence type="inferred from homology"/>
<dbReference type="EMBL" id="JBHTIS010002248">
    <property type="protein sequence ID" value="MFD1049551.1"/>
    <property type="molecule type" value="Genomic_DNA"/>
</dbReference>
<evidence type="ECO:0000256" key="6">
    <source>
        <dbReference type="ARBA" id="ARBA00023251"/>
    </source>
</evidence>
<dbReference type="InterPro" id="IPR027417">
    <property type="entry name" value="P-loop_NTPase"/>
</dbReference>
<accession>A0ABW3MFU3</accession>
<comment type="caution">
    <text evidence="8">The sequence shown here is derived from an EMBL/GenBank/DDBJ whole genome shotgun (WGS) entry which is preliminary data.</text>
</comment>
<organism evidence="8 9">
    <name type="scientific">Kibdelosporangium lantanae</name>
    <dbReference type="NCBI Taxonomy" id="1497396"/>
    <lineage>
        <taxon>Bacteria</taxon>
        <taxon>Bacillati</taxon>
        <taxon>Actinomycetota</taxon>
        <taxon>Actinomycetes</taxon>
        <taxon>Pseudonocardiales</taxon>
        <taxon>Pseudonocardiaceae</taxon>
        <taxon>Kibdelosporangium</taxon>
    </lineage>
</organism>
<dbReference type="PANTHER" id="PTHR42711">
    <property type="entry name" value="ABC TRANSPORTER ATP-BINDING PROTEIN"/>
    <property type="match status" value="1"/>
</dbReference>
<evidence type="ECO:0000313" key="8">
    <source>
        <dbReference type="EMBL" id="MFD1049551.1"/>
    </source>
</evidence>
<comment type="similarity">
    <text evidence="2">Belongs to the ABC transporter superfamily.</text>
</comment>
<dbReference type="Pfam" id="PF00005">
    <property type="entry name" value="ABC_tran"/>
    <property type="match status" value="1"/>
</dbReference>
<keyword evidence="6" id="KW-0046">Antibiotic resistance</keyword>
<keyword evidence="3" id="KW-0813">Transport</keyword>
<evidence type="ECO:0000256" key="4">
    <source>
        <dbReference type="ARBA" id="ARBA00022741"/>
    </source>
</evidence>
<evidence type="ECO:0000256" key="3">
    <source>
        <dbReference type="ARBA" id="ARBA00022448"/>
    </source>
</evidence>
<evidence type="ECO:0000259" key="7">
    <source>
        <dbReference type="Pfam" id="PF00005"/>
    </source>
</evidence>
<evidence type="ECO:0000256" key="2">
    <source>
        <dbReference type="ARBA" id="ARBA00005417"/>
    </source>
</evidence>
<evidence type="ECO:0000256" key="5">
    <source>
        <dbReference type="ARBA" id="ARBA00022840"/>
    </source>
</evidence>
<dbReference type="InterPro" id="IPR003439">
    <property type="entry name" value="ABC_transporter-like_ATP-bd"/>
</dbReference>
<reference evidence="9" key="1">
    <citation type="journal article" date="2019" name="Int. J. Syst. Evol. Microbiol.">
        <title>The Global Catalogue of Microorganisms (GCM) 10K type strain sequencing project: providing services to taxonomists for standard genome sequencing and annotation.</title>
        <authorList>
            <consortium name="The Broad Institute Genomics Platform"/>
            <consortium name="The Broad Institute Genome Sequencing Center for Infectious Disease"/>
            <person name="Wu L."/>
            <person name="Ma J."/>
        </authorList>
    </citation>
    <scope>NUCLEOTIDE SEQUENCE [LARGE SCALE GENOMIC DNA]</scope>
    <source>
        <strain evidence="9">JCM 31486</strain>
    </source>
</reference>
<dbReference type="Gene3D" id="3.40.50.300">
    <property type="entry name" value="P-loop containing nucleotide triphosphate hydrolases"/>
    <property type="match status" value="1"/>
</dbReference>
<protein>
    <submittedName>
        <fullName evidence="8">ATP-binding cassette domain-containing protein</fullName>
    </submittedName>
</protein>
<dbReference type="SUPFAM" id="SSF52540">
    <property type="entry name" value="P-loop containing nucleoside triphosphate hydrolases"/>
    <property type="match status" value="1"/>
</dbReference>